<dbReference type="PANTHER" id="PTHR33137:SF37">
    <property type="entry name" value="MEDIATOR COMPLEX SUBUNIT 15 KIX DOMAIN-CONTAINING PROTEIN"/>
    <property type="match status" value="1"/>
</dbReference>
<sequence>MEPGKQVANNATARRKRIEYRKSVVEKVKENLIKHRALNKVSISLYELARLAETLEEKVNASAKTEAEYNSLMEAEVAKAKKMFTNTSATGCAIILIILFLEAGTDANIDWQEDVYKRLQLLKEKYYPLVHAIHKKLCKGLQAESSTQVLNKGDLKKFRYHRSGIEDLFSLFELSKSQITTDMKDQATKVDDYVQLLLKIFMKPNKQESPDVQSKQQNNTFIQDHRVAMPIGSSQRGIINPPSIVKGPGNAVEQKTNISLQGFGVSNNAPRISETEAFGKHANTQRISPLKEESNNQNQDSQKPTLGSEELCPEMQRLIKVITSMSPEALSAAVGDIEKVVRLNDEIPTFTSPEGWKMPRSFVATTFDTPGVCASIGEGFNQFTDVAAPEPDSFTMKGKCPPAVENQNILAEIKDINNRLFDSEVVIAKKEIVESVVGVAAEQSEGLLVKIMYNAVSINQNLVSHFTSDKKSLIKPLRLFIPESYPSSSLVILDELPLTVSDDLRALFEKAKAKLRLKLQSTKQPWLIKDVARAWEGCAREAILEYAHANGGGTFTSMYGGWEACR</sequence>
<feature type="compositionally biased region" description="Polar residues" evidence="1">
    <location>
        <begin position="295"/>
        <end position="305"/>
    </location>
</feature>
<name>A0A072TP78_MEDTR</name>
<evidence type="ECO:0000313" key="3">
    <source>
        <dbReference type="EnsemblPlants" id="KEH19217"/>
    </source>
</evidence>
<dbReference type="AlphaFoldDB" id="A0A072TP78"/>
<feature type="region of interest" description="Disordered" evidence="1">
    <location>
        <begin position="278"/>
        <end position="309"/>
    </location>
</feature>
<proteinExistence type="predicted"/>
<keyword evidence="4" id="KW-1185">Reference proteome</keyword>
<organism evidence="2 4">
    <name type="scientific">Medicago truncatula</name>
    <name type="common">Barrel medic</name>
    <name type="synonym">Medicago tribuloides</name>
    <dbReference type="NCBI Taxonomy" id="3880"/>
    <lineage>
        <taxon>Eukaryota</taxon>
        <taxon>Viridiplantae</taxon>
        <taxon>Streptophyta</taxon>
        <taxon>Embryophyta</taxon>
        <taxon>Tracheophyta</taxon>
        <taxon>Spermatophyta</taxon>
        <taxon>Magnoliopsida</taxon>
        <taxon>eudicotyledons</taxon>
        <taxon>Gunneridae</taxon>
        <taxon>Pentapetalae</taxon>
        <taxon>rosids</taxon>
        <taxon>fabids</taxon>
        <taxon>Fabales</taxon>
        <taxon>Fabaceae</taxon>
        <taxon>Papilionoideae</taxon>
        <taxon>50 kb inversion clade</taxon>
        <taxon>NPAAA clade</taxon>
        <taxon>Hologalegina</taxon>
        <taxon>IRL clade</taxon>
        <taxon>Trifolieae</taxon>
        <taxon>Medicago</taxon>
    </lineage>
</organism>
<reference evidence="3" key="3">
    <citation type="submission" date="2015-04" db="UniProtKB">
        <authorList>
            <consortium name="EnsemblPlants"/>
        </authorList>
    </citation>
    <scope>IDENTIFICATION</scope>
    <source>
        <strain evidence="3">cv. Jemalong A17</strain>
    </source>
</reference>
<evidence type="ECO:0000313" key="2">
    <source>
        <dbReference type="EMBL" id="KEH19217.1"/>
    </source>
</evidence>
<dbReference type="STRING" id="3880.A0A072TP78"/>
<dbReference type="InterPro" id="IPR044661">
    <property type="entry name" value="MED15a/b/c-like"/>
</dbReference>
<dbReference type="HOGENOM" id="CLU_393004_0_0_1"/>
<dbReference type="PANTHER" id="PTHR33137">
    <property type="entry name" value="MEDIATOR OF RNA POLYMERASE II TRANSCRIPTION SUBUNIT 15A-RELATED"/>
    <property type="match status" value="1"/>
</dbReference>
<accession>A0A072TP78</accession>
<dbReference type="GO" id="GO:0003713">
    <property type="term" value="F:transcription coactivator activity"/>
    <property type="evidence" value="ECO:0007669"/>
    <property type="project" value="InterPro"/>
</dbReference>
<dbReference type="GO" id="GO:0031490">
    <property type="term" value="F:chromatin DNA binding"/>
    <property type="evidence" value="ECO:0000318"/>
    <property type="project" value="GO_Central"/>
</dbReference>
<dbReference type="EMBL" id="CM001224">
    <property type="protein sequence ID" value="KEH19217.1"/>
    <property type="molecule type" value="Genomic_DNA"/>
</dbReference>
<evidence type="ECO:0000313" key="4">
    <source>
        <dbReference type="Proteomes" id="UP000002051"/>
    </source>
</evidence>
<gene>
    <name evidence="2" type="ordered locus">MTR_8g042930</name>
</gene>
<reference evidence="2 4" key="1">
    <citation type="journal article" date="2011" name="Nature">
        <title>The Medicago genome provides insight into the evolution of rhizobial symbioses.</title>
        <authorList>
            <person name="Young N.D."/>
            <person name="Debelle F."/>
            <person name="Oldroyd G.E."/>
            <person name="Geurts R."/>
            <person name="Cannon S.B."/>
            <person name="Udvardi M.K."/>
            <person name="Benedito V.A."/>
            <person name="Mayer K.F."/>
            <person name="Gouzy J."/>
            <person name="Schoof H."/>
            <person name="Van de Peer Y."/>
            <person name="Proost S."/>
            <person name="Cook D.R."/>
            <person name="Meyers B.C."/>
            <person name="Spannagl M."/>
            <person name="Cheung F."/>
            <person name="De Mita S."/>
            <person name="Krishnakumar V."/>
            <person name="Gundlach H."/>
            <person name="Zhou S."/>
            <person name="Mudge J."/>
            <person name="Bharti A.K."/>
            <person name="Murray J.D."/>
            <person name="Naoumkina M.A."/>
            <person name="Rosen B."/>
            <person name="Silverstein K.A."/>
            <person name="Tang H."/>
            <person name="Rombauts S."/>
            <person name="Zhao P.X."/>
            <person name="Zhou P."/>
            <person name="Barbe V."/>
            <person name="Bardou P."/>
            <person name="Bechner M."/>
            <person name="Bellec A."/>
            <person name="Berger A."/>
            <person name="Berges H."/>
            <person name="Bidwell S."/>
            <person name="Bisseling T."/>
            <person name="Choisne N."/>
            <person name="Couloux A."/>
            <person name="Denny R."/>
            <person name="Deshpande S."/>
            <person name="Dai X."/>
            <person name="Doyle J.J."/>
            <person name="Dudez A.M."/>
            <person name="Farmer A.D."/>
            <person name="Fouteau S."/>
            <person name="Franken C."/>
            <person name="Gibelin C."/>
            <person name="Gish J."/>
            <person name="Goldstein S."/>
            <person name="Gonzalez A.J."/>
            <person name="Green P.J."/>
            <person name="Hallab A."/>
            <person name="Hartog M."/>
            <person name="Hua A."/>
            <person name="Humphray S.J."/>
            <person name="Jeong D.H."/>
            <person name="Jing Y."/>
            <person name="Jocker A."/>
            <person name="Kenton S.M."/>
            <person name="Kim D.J."/>
            <person name="Klee K."/>
            <person name="Lai H."/>
            <person name="Lang C."/>
            <person name="Lin S."/>
            <person name="Macmil S.L."/>
            <person name="Magdelenat G."/>
            <person name="Matthews L."/>
            <person name="McCorrison J."/>
            <person name="Monaghan E.L."/>
            <person name="Mun J.H."/>
            <person name="Najar F.Z."/>
            <person name="Nicholson C."/>
            <person name="Noirot C."/>
            <person name="O'Bleness M."/>
            <person name="Paule C.R."/>
            <person name="Poulain J."/>
            <person name="Prion F."/>
            <person name="Qin B."/>
            <person name="Qu C."/>
            <person name="Retzel E.F."/>
            <person name="Riddle C."/>
            <person name="Sallet E."/>
            <person name="Samain S."/>
            <person name="Samson N."/>
            <person name="Sanders I."/>
            <person name="Saurat O."/>
            <person name="Scarpelli C."/>
            <person name="Schiex T."/>
            <person name="Segurens B."/>
            <person name="Severin A.J."/>
            <person name="Sherrier D.J."/>
            <person name="Shi R."/>
            <person name="Sims S."/>
            <person name="Singer S.R."/>
            <person name="Sinharoy S."/>
            <person name="Sterck L."/>
            <person name="Viollet A."/>
            <person name="Wang B.B."/>
            <person name="Wang K."/>
            <person name="Wang M."/>
            <person name="Wang X."/>
            <person name="Warfsmann J."/>
            <person name="Weissenbach J."/>
            <person name="White D.D."/>
            <person name="White J.D."/>
            <person name="Wiley G.B."/>
            <person name="Wincker P."/>
            <person name="Xing Y."/>
            <person name="Yang L."/>
            <person name="Yao Z."/>
            <person name="Ying F."/>
            <person name="Zhai J."/>
            <person name="Zhou L."/>
            <person name="Zuber A."/>
            <person name="Denarie J."/>
            <person name="Dixon R.A."/>
            <person name="May G.D."/>
            <person name="Schwartz D.C."/>
            <person name="Rogers J."/>
            <person name="Quetier F."/>
            <person name="Town C.D."/>
            <person name="Roe B.A."/>
        </authorList>
    </citation>
    <scope>NUCLEOTIDE SEQUENCE [LARGE SCALE GENOMIC DNA]</scope>
    <source>
        <strain evidence="2">A17</strain>
        <strain evidence="3 4">cv. Jemalong A17</strain>
    </source>
</reference>
<reference evidence="2 4" key="2">
    <citation type="journal article" date="2014" name="BMC Genomics">
        <title>An improved genome release (version Mt4.0) for the model legume Medicago truncatula.</title>
        <authorList>
            <person name="Tang H."/>
            <person name="Krishnakumar V."/>
            <person name="Bidwell S."/>
            <person name="Rosen B."/>
            <person name="Chan A."/>
            <person name="Zhou S."/>
            <person name="Gentzbittel L."/>
            <person name="Childs K.L."/>
            <person name="Yandell M."/>
            <person name="Gundlach H."/>
            <person name="Mayer K.F."/>
            <person name="Schwartz D.C."/>
            <person name="Town C.D."/>
        </authorList>
    </citation>
    <scope>GENOME REANNOTATION</scope>
    <source>
        <strain evidence="2">A17</strain>
        <strain evidence="3 4">cv. Jemalong A17</strain>
    </source>
</reference>
<dbReference type="Proteomes" id="UP000002051">
    <property type="component" value="Chromosome 8"/>
</dbReference>
<dbReference type="EnsemblPlants" id="KEH19217">
    <property type="protein sequence ID" value="KEH19217"/>
    <property type="gene ID" value="MTR_8g042930"/>
</dbReference>
<protein>
    <submittedName>
        <fullName evidence="2 3">Uncharacterized protein</fullName>
    </submittedName>
</protein>
<evidence type="ECO:0000256" key="1">
    <source>
        <dbReference type="SAM" id="MobiDB-lite"/>
    </source>
</evidence>